<feature type="compositionally biased region" description="Acidic residues" evidence="11">
    <location>
        <begin position="4225"/>
        <end position="4236"/>
    </location>
</feature>
<evidence type="ECO:0000256" key="1">
    <source>
        <dbReference type="ARBA" id="ARBA00004604"/>
    </source>
</evidence>
<feature type="compositionally biased region" description="Basic and acidic residues" evidence="11">
    <location>
        <begin position="4188"/>
        <end position="4203"/>
    </location>
</feature>
<feature type="region of interest" description="Disordered" evidence="11">
    <location>
        <begin position="4502"/>
        <end position="4541"/>
    </location>
</feature>
<feature type="compositionally biased region" description="Basic and acidic residues" evidence="11">
    <location>
        <begin position="4124"/>
        <end position="4155"/>
    </location>
</feature>
<evidence type="ECO:0000256" key="9">
    <source>
        <dbReference type="ARBA" id="ARBA00023242"/>
    </source>
</evidence>
<name>W2RU75_CYPE1</name>
<feature type="compositionally biased region" description="Low complexity" evidence="11">
    <location>
        <begin position="4444"/>
        <end position="4454"/>
    </location>
</feature>
<dbReference type="Pfam" id="PF21108">
    <property type="entry name" value="MDN1_4th"/>
    <property type="match status" value="1"/>
</dbReference>
<organism evidence="13 14">
    <name type="scientific">Cyphellophora europaea (strain CBS 101466)</name>
    <name type="common">Phialophora europaea</name>
    <dbReference type="NCBI Taxonomy" id="1220924"/>
    <lineage>
        <taxon>Eukaryota</taxon>
        <taxon>Fungi</taxon>
        <taxon>Dikarya</taxon>
        <taxon>Ascomycota</taxon>
        <taxon>Pezizomycotina</taxon>
        <taxon>Eurotiomycetes</taxon>
        <taxon>Chaetothyriomycetidae</taxon>
        <taxon>Chaetothyriales</taxon>
        <taxon>Cyphellophoraceae</taxon>
        <taxon>Cyphellophora</taxon>
    </lineage>
</organism>
<dbReference type="InterPro" id="IPR012099">
    <property type="entry name" value="Midasin"/>
</dbReference>
<dbReference type="OrthoDB" id="5186at2759"/>
<dbReference type="eggNOG" id="KOG1808">
    <property type="taxonomic scope" value="Eukaryota"/>
</dbReference>
<feature type="compositionally biased region" description="Basic and acidic residues" evidence="11">
    <location>
        <begin position="4405"/>
        <end position="4433"/>
    </location>
</feature>
<evidence type="ECO:0000259" key="12">
    <source>
        <dbReference type="PROSITE" id="PS50234"/>
    </source>
</evidence>
<dbReference type="PANTHER" id="PTHR48103">
    <property type="entry name" value="MIDASIN-RELATED"/>
    <property type="match status" value="1"/>
</dbReference>
<feature type="compositionally biased region" description="Acidic residues" evidence="11">
    <location>
        <begin position="4466"/>
        <end position="4489"/>
    </location>
</feature>
<accession>W2RU75</accession>
<dbReference type="SUPFAM" id="SSF52540">
    <property type="entry name" value="P-loop containing nucleoside triphosphate hydrolases"/>
    <property type="match status" value="6"/>
</dbReference>
<evidence type="ECO:0000256" key="4">
    <source>
        <dbReference type="ARBA" id="ARBA00017143"/>
    </source>
</evidence>
<feature type="compositionally biased region" description="Polar residues" evidence="11">
    <location>
        <begin position="4326"/>
        <end position="4346"/>
    </location>
</feature>
<feature type="compositionally biased region" description="Acidic residues" evidence="11">
    <location>
        <begin position="4267"/>
        <end position="4278"/>
    </location>
</feature>
<feature type="compositionally biased region" description="Acidic residues" evidence="11">
    <location>
        <begin position="4285"/>
        <end position="4301"/>
    </location>
</feature>
<dbReference type="RefSeq" id="XP_008718054.1">
    <property type="nucleotide sequence ID" value="XM_008719832.1"/>
</dbReference>
<dbReference type="FunFam" id="3.40.50.300:FF:000712">
    <property type="entry name" value="Midasin"/>
    <property type="match status" value="1"/>
</dbReference>
<dbReference type="InterPro" id="IPR003593">
    <property type="entry name" value="AAA+_ATPase"/>
</dbReference>
<dbReference type="GO" id="GO:0016887">
    <property type="term" value="F:ATP hydrolysis activity"/>
    <property type="evidence" value="ECO:0007669"/>
    <property type="project" value="InterPro"/>
</dbReference>
<keyword evidence="14" id="KW-1185">Reference proteome</keyword>
<feature type="compositionally biased region" description="Acidic residues" evidence="11">
    <location>
        <begin position="4434"/>
        <end position="4443"/>
    </location>
</feature>
<dbReference type="VEuPathDB" id="FungiDB:HMPREF1541_05492"/>
<feature type="region of interest" description="Disordered" evidence="11">
    <location>
        <begin position="746"/>
        <end position="769"/>
    </location>
</feature>
<dbReference type="GO" id="GO:0000055">
    <property type="term" value="P:ribosomal large subunit export from nucleus"/>
    <property type="evidence" value="ECO:0007669"/>
    <property type="project" value="TreeGrafter"/>
</dbReference>
<feature type="domain" description="VWFA" evidence="12">
    <location>
        <begin position="4638"/>
        <end position="4825"/>
    </location>
</feature>
<dbReference type="HOGENOM" id="CLU_000050_0_2_1"/>
<dbReference type="GO" id="GO:0005730">
    <property type="term" value="C:nucleolus"/>
    <property type="evidence" value="ECO:0007669"/>
    <property type="project" value="UniProtKB-SubCell"/>
</dbReference>
<evidence type="ECO:0000256" key="11">
    <source>
        <dbReference type="SAM" id="MobiDB-lite"/>
    </source>
</evidence>
<dbReference type="InterPro" id="IPR002035">
    <property type="entry name" value="VWF_A"/>
</dbReference>
<feature type="region of interest" description="Disordered" evidence="11">
    <location>
        <begin position="4078"/>
        <end position="4391"/>
    </location>
</feature>
<dbReference type="PROSITE" id="PS50234">
    <property type="entry name" value="VWFA"/>
    <property type="match status" value="1"/>
</dbReference>
<dbReference type="SUPFAM" id="SSF53300">
    <property type="entry name" value="vWA-like"/>
    <property type="match status" value="1"/>
</dbReference>
<protein>
    <recommendedName>
        <fullName evidence="4 10">Midasin</fullName>
    </recommendedName>
</protein>
<keyword evidence="9 10" id="KW-0539">Nucleus</keyword>
<feature type="region of interest" description="Disordered" evidence="11">
    <location>
        <begin position="4015"/>
        <end position="4049"/>
    </location>
</feature>
<evidence type="ECO:0000256" key="10">
    <source>
        <dbReference type="PIRNR" id="PIRNR010340"/>
    </source>
</evidence>
<comment type="function">
    <text evidence="10">Nuclear chaperone required for maturation and nuclear export of pre-60S ribosome subunits.</text>
</comment>
<feature type="region of interest" description="Disordered" evidence="11">
    <location>
        <begin position="4405"/>
        <end position="4490"/>
    </location>
</feature>
<dbReference type="CDD" id="cd00009">
    <property type="entry name" value="AAA"/>
    <property type="match status" value="2"/>
</dbReference>
<feature type="compositionally biased region" description="Acidic residues" evidence="11">
    <location>
        <begin position="4245"/>
        <end position="4254"/>
    </location>
</feature>
<dbReference type="Pfam" id="PF17867">
    <property type="entry name" value="AAA_lid_7"/>
    <property type="match status" value="3"/>
</dbReference>
<keyword evidence="8 10" id="KW-0143">Chaperone</keyword>
<evidence type="ECO:0000256" key="3">
    <source>
        <dbReference type="ARBA" id="ARBA00007188"/>
    </source>
</evidence>
<dbReference type="InterPro" id="IPR027417">
    <property type="entry name" value="P-loop_NTPase"/>
</dbReference>
<dbReference type="GO" id="GO:0005654">
    <property type="term" value="C:nucleoplasm"/>
    <property type="evidence" value="ECO:0007669"/>
    <property type="project" value="UniProtKB-SubCell"/>
</dbReference>
<dbReference type="InParanoid" id="W2RU75"/>
<dbReference type="PIRSF" id="PIRSF010340">
    <property type="entry name" value="Midasin"/>
    <property type="match status" value="1"/>
</dbReference>
<feature type="region of interest" description="Disordered" evidence="11">
    <location>
        <begin position="3511"/>
        <end position="3531"/>
    </location>
</feature>
<feature type="compositionally biased region" description="Acidic residues" evidence="11">
    <location>
        <begin position="4158"/>
        <end position="4187"/>
    </location>
</feature>
<evidence type="ECO:0000256" key="2">
    <source>
        <dbReference type="ARBA" id="ARBA00004642"/>
    </source>
</evidence>
<feature type="compositionally biased region" description="Basic and acidic residues" evidence="11">
    <location>
        <begin position="4255"/>
        <end position="4265"/>
    </location>
</feature>
<dbReference type="Proteomes" id="UP000030752">
    <property type="component" value="Unassembled WGS sequence"/>
</dbReference>
<dbReference type="Pfam" id="PF17865">
    <property type="entry name" value="AAA_lid_5"/>
    <property type="match status" value="1"/>
</dbReference>
<comment type="subcellular location">
    <subcellularLocation>
        <location evidence="1">Nucleus</location>
        <location evidence="1">Nucleolus</location>
    </subcellularLocation>
    <subcellularLocation>
        <location evidence="2">Nucleus</location>
        <location evidence="2">Nucleoplasm</location>
    </subcellularLocation>
</comment>
<gene>
    <name evidence="13" type="ORF">HMPREF1541_05492</name>
</gene>
<evidence type="ECO:0000256" key="8">
    <source>
        <dbReference type="ARBA" id="ARBA00023186"/>
    </source>
</evidence>
<dbReference type="FunFam" id="3.40.50.300:FF:000142">
    <property type="entry name" value="Midasin"/>
    <property type="match status" value="1"/>
</dbReference>
<dbReference type="SMART" id="SM00382">
    <property type="entry name" value="AAA"/>
    <property type="match status" value="6"/>
</dbReference>
<keyword evidence="5" id="KW-0597">Phosphoprotein</keyword>
<keyword evidence="7 10" id="KW-0067">ATP-binding</keyword>
<dbReference type="GO" id="GO:0030687">
    <property type="term" value="C:preribosome, large subunit precursor"/>
    <property type="evidence" value="ECO:0007669"/>
    <property type="project" value="TreeGrafter"/>
</dbReference>
<reference evidence="13 14" key="1">
    <citation type="submission" date="2013-03" db="EMBL/GenBank/DDBJ databases">
        <title>The Genome Sequence of Phialophora europaea CBS 101466.</title>
        <authorList>
            <consortium name="The Broad Institute Genomics Platform"/>
            <person name="Cuomo C."/>
            <person name="de Hoog S."/>
            <person name="Gorbushina A."/>
            <person name="Walker B."/>
            <person name="Young S.K."/>
            <person name="Zeng Q."/>
            <person name="Gargeya S."/>
            <person name="Fitzgerald M."/>
            <person name="Haas B."/>
            <person name="Abouelleil A."/>
            <person name="Allen A.W."/>
            <person name="Alvarado L."/>
            <person name="Arachchi H.M."/>
            <person name="Berlin A.M."/>
            <person name="Chapman S.B."/>
            <person name="Gainer-Dewar J."/>
            <person name="Goldberg J."/>
            <person name="Griggs A."/>
            <person name="Gujja S."/>
            <person name="Hansen M."/>
            <person name="Howarth C."/>
            <person name="Imamovic A."/>
            <person name="Ireland A."/>
            <person name="Larimer J."/>
            <person name="McCowan C."/>
            <person name="Murphy C."/>
            <person name="Pearson M."/>
            <person name="Poon T.W."/>
            <person name="Priest M."/>
            <person name="Roberts A."/>
            <person name="Saif S."/>
            <person name="Shea T."/>
            <person name="Sisk P."/>
            <person name="Sykes S."/>
            <person name="Wortman J."/>
            <person name="Nusbaum C."/>
            <person name="Birren B."/>
        </authorList>
    </citation>
    <scope>NUCLEOTIDE SEQUENCE [LARGE SCALE GENOMIC DNA]</scope>
    <source>
        <strain evidence="13 14">CBS 101466</strain>
    </source>
</reference>
<dbReference type="FunCoup" id="W2RU75">
    <property type="interactions" value="831"/>
</dbReference>
<sequence>MDDISVDCSWADAQLQQDSSLALHLPPELRTQIIDGHGERYLKALSQASRLPQCTDKLYALYEPAFVDIAARWTTLQSYQLGDAILTVSTLARLLPFAPYLRPHAFEILGSQALQDLLSKPIPSGHSNINNDQLLALLTAVFRLLSYRRDDFERCFHPVFFTSLLRHESLPIRHLSVECLCLVMHFADAFCDDLLAMYIGKQPVLGRWEGISIDYRLLKLWEERRWKQAEEHILETNVRRLAERGRHEAKPIQESDLHVRVALVGGVLVPRTENVSAGQGTFVLTPSAESNLRLLGQVLLEEKPVLLAGPAGSGKSSLIVEAARLLNKQESMITLHLNEQTDAKSMIGLYMSSSTGDSFVWQPGVLTRAMQQGRWVLIEDIDRAPAEVLGVLRPVIESGSLFIPNRRQTVKAAEGFRLIATIRTSGDAPSSIAPRHSWLTNTRLWSVVTARSYENEEIGLLLDQRYPDLASVREIILDVHRRLDLLYRDNAAFKIAQNRLPALRDLLKWCKRIQQRVSGLQLKLATNPVPESFQIDVFKDGANCYASHLSDPFLYNKVAESVAEAMNIAPQQKDFYLNPIEDIIADTATTVRIGRSVLPKISSRRSQARKRPFANTGAARRGLENVAAGISFSEACLLVGETGVGKTSLVQHIASLVGQTLHVVNLSQQSEVSDLLGGLKPVTTRSLVLPLIEQFNILFDDTFSASRNKKFQAAVNKAVTKENWSRLAKLWQEAVQMADKALKKTLKPSAEADGSAPATKRRKLETSKVENLRQRWSEFNNAIKQIHGQLEKGDKSHTFTFVEGRLVQAVRHGEWLLLDEINLASSDTLDHVVSLLGDVDGQKPYLLLTEAGNVEKVVAHPNFKVFAAMNPATDAGKKDLPPALRSRFTELYVQSGDDDVDDLVKIIRSYLGDNLGSDKRAALDLARTYQEVQHLNQQHRLTDGAGDAPHFSIRSMVRCLLYVNQHSKSHGLRRSMYEGFAMSFFTALSRESEALTLPVVEKHLFSNVKNVKSFLAQQPKLAHAPGEFIAFRHHLIGKGPMSPDLQPHYIRTSSVERNLMNLARAASMRRFPILLQGPTSAGKTSMVEYLAKLSGNKFVRINNHEHTDLQEYLGSYMSDIDGKLRFKEGVLVDALRQGYWVVLDELNLAPSDVLEALNRLLDDNRELLIPETQEIVRPHPNFMLFATQNPAGMYGGRKRLSRAFRNRFLEIHFDDIPEDELEVILRERAQIAPSFCTQIVAVYKRLSLQRQSSRLFEQRNSFATLRDLFRWASRPVDDRQQLAQHGFMLLGERVREASEREIVKNAIEETMKVKLDEAALYGTSALSDSIRETSGIVWTTAMRRLFVLVSEALKNKEPVLLVGETGCGKTQICQVVATAFGRPLNIYNAHTNTETGDLIGSQRPIRSRAQMAADVIESVQPLVSVQMNGAHTAALDADDMIARFAQVDQSNADPELVLKAKLSIGAYQALFAWSDGSLVRSMKIGEYFLLDEISLADDSVLERLNSVLEPARTLVLAEKGSVDNVVVARPDFQFLATMNPGGDYGKRELSAALRNRMTEIWVPPLSQDGDVLPIVKAVLGDSSQHLAPLMLTFTAWFKSTFHNSANTTIPLRDLLTWAKFVNAVPELGLDAAFVHGAGLVFVDSLGANPAGMTTPTTTDVASARRLCIDFLQSLIGSIDVTALYNARPTLTASDYAIGVGSFQLQRVPGAVVSTPELVFDAPTTLKNTMRIVRALQLDRPILLEGNPGVGKTAIVTALAQAVGKPFTRINLSDQTDLMDLFGADAPSENESLGKFSWKDGPLLQAMQTGGWVLLDEMNLASQSVLEGLNSCLDHRKEAYIAELDKTFTCHPGFKLFAAQNPHHQGGGRKGLPASFVNRFTVVYADPFLEQDLMAICRVKYPHVSESQLATVVRTVAAADDLMQHGSAFYQGGPWEVNLRDVSRWLALCEKRPKFDPMYHFDTVVRQRFRSVAQATPLSILEKQVTGDPPFVSSYSRLTSQALQIGTAILRRSITDQHLGTLFSIRPKQLPQAKSIISAVEHGWPVIVTGPADSGKTELIRFLAAVSGNELVEISMNADIDTMDLLGGFEQYDSKRDLETVKGELSRILSRACQEGLMLANSQVPMGEIVSAWQMCQSPLVDAAVLLSALSSLAKYEQIEGCIKQLQGILNSDQDGRSQFVWNDGILIDAIQSGSWVVLDNANLCNASVLDRLNSLLEPDGHLVISEQHGSDGGVRTITPHPNFRIFLTMNPKSGELSRAMRNRSLEVYLDSSDEALGMSRTLTYPVASKMSRLRDLCAQEQLPHLHAFADNIAFEDAELITASSNEENTSDIFKALEPVIRHQLTPSSSFWDTPVQLQALADENQGPLAQINAQPQFLLVNEPLFGGCVQQSRLEQLRDAANQWQLRKYLTRVSVQLDHSVQRASSLVMKELTALDRSALVLQKKKTKVPDTPAVFPFAEALLKQLFRSLKGMKGMPTGYMSKSTVTAVAHFLLDFVDLAHERSVDPARVQAYLQIGHDIALQLFQSDNQLAHGFQQSLQHFDLVMSKYGRGLQRFWESWGSQVPESLEQLEIKLALEDLLVRFDRAIETLPQSRADMGLVKMRLLDAANSSWALPGADQAVARFSESIGDLERQAVSGNAAKIYFVDVFEQLLCRLQLGHVLIANPRMLSLLPFVQDMSQMASLSDGKHEASEALAQLAAVKGMVDEEGTNLASEVFSKLSTIKLQPIRALDHLKEELLQIAQTFASSSSLMTRSMLDEVAKRATTVCAAMLDSHRHLLSDTACACINSTEASDFDRLANLTTEGVFIASGQNMWLADIYDAHFRPAIALLACHDHRADGIGTALVHLAAAALTLIVPDKPFDPALLPRIVSERHVARRAELQQRIASQINFNQKTSGQDSSLVSRLLEQDLKALGPAPHVMLVARPKVSSLARVHEEFSLIIRTVLQGTAVHDLLRESRGDDPEIFHTEATKFRAAIERIGERLNSIDRAYDDIVVPVKQLLQVLGVGIELVVSGQGSHGPKKAVSNAVVHLPLMGPTPRSVEQWSLQNLKKSEFERLEWIRHFGLGAALESKRSIAQTGARLDEYLTVVDSFYVQWKERLREDQAEAETKSRYYAYRGGGDEDTDAEQREMAELFPVFEDAFEMDEQASPGVSTDNRNIAQQLAYSHNLLFGSSPSSAPSVRDHVHSVLQELSRRADGISVPLRQSLPAMLLQMEKETQLLEELDRDKLFNIYADPNIREVRQLQKLLRAVEERFRELAARWPEHAIPTDVLAICQELMSFKLNEPLAKLLTKTEKLLEAVAQWQSVASREWSVLGLVEEITALIISWRRLELSSWSSLLDLEKRKHDDNAASWFFIAYESIVYNSRAIVDQGGDLHAYCNELIKTLEEFLRSATLGQYIPRLTLLQGFGVMLRELSRENDKLVPIATCVTNIVQHYERYGGHIEKTMQTSRADLEKAITEQIKLASWKDTNVTALKDSARRSHHKLFKIVRKYRALLNQPISSLKSEELQDEMPAPAGEVPPPEQSNLQPALEVCSQKIFEWQLRPERLRNPTVAAAGMRRIYTAQEGSLDVRLELNSFREDLGKSIKELRKETPSTLTEENTALVKHLRERKRRLLADTIKDVSHMGIRRNLATGELQQQASLAAILSAVTPQSSVRLLPSTVDQAFHEVLDAMPTARNALTEHSPDLTDGEIRRGIGLLEGLLSHSIKQREEVLKCNADLERLKNVQSMMSDLCVAPTSIRTVATEVSGDADLRLRLKWLPSILGLAVEVLQFQANAGKLDVESLISTLQAAADDIRGFKEAFAELRTYPNGLMAQRNEDLKQEIWHRLQELGVSFQQWHESEPNVGYLIDQLLPWTVRADEPVNGTTTAGINHLSLNSIDRTIRDATDTVFVALQQLTTVKSRAVADTEDAGWLVQNDKHFKESIRALHLPEIAEKLSGSLDNLQHLQHENLPLAASLVAVASPIFEQFYLISKHAIDKQVAVHVQTTQVACFLAKTFATVAREGFCTPSEPSDGQEQAGKLESGTGLGEGEGAEDISKDVGADEDLSEFAQGEKGDQEDEIEGADDAVDMGADDLEGQMGDAGERQEDGDESGSEGEEGDMDEETGSVDDLDPNTVDEKMWDEAQKEGEKDEKELKGEKQQGEKTQEQTEAGEEREEGENEGEVDEGEAGEELEEDDQAGEGKAEAEHADPHLQEEQALELPEELQLTGEEEGKSDGEDDEEMNELSDVEQPPVDEGMPEEIDSVDQPDREEQKATDEQGGEQDEQDDDVEGKAQDDDIVEDQLSEGAEDQEQEHEQRDGEMQLDVDEQDGGEKGAANQLQDDVNPEQSTEGQNQVEQAQDDKQAQGATSADNDDQGESGKGVVERGRGRDDSNPQRQQKEALRKLADVLEQWHQRREILDPAEEKQEARAEQDFDLDMKDADFEHLDEEEDEGDAQALGAADAGQTQNVDLSKAIQDEEAPVEDDSAMPDIQDLEEEQEQATERLNRLQANADANAGAERREDGAFVPDQDHRRQQGGQEGVNDESDVSDTADGVQQLALETAPPSPPTSSADAAQLWNYCSTITHQFALILTEQLRLILHPTTATKLRGDFRTGKRLNLKRIIPYIASGYKRDKIWMRRSVPSKRNYQILLAVDDSKSMAESGADLLALQTTALLCKSLAMLEVGEVSVVGFGEQEKVTVAHPFGSVWSSEAGVSVFEKLGFRQQGTNVRRLVRQSLDMLRDARLKAPGGGDELWQLQIIVSDGHCSDHDEIRRLVRQAKEERVMIVFVILDNINKALGSGQRFVTTSDAAAATATGGRQDASREINQDRTCESILDLKEAVFEEGPDGQMKVVTRRYLERFPFEYYLVVRDVRELPGVLGRCLRGWFAEVEGR</sequence>
<feature type="compositionally biased region" description="Basic and acidic residues" evidence="11">
    <location>
        <begin position="4507"/>
        <end position="4523"/>
    </location>
</feature>
<dbReference type="GO" id="GO:0000027">
    <property type="term" value="P:ribosomal large subunit assembly"/>
    <property type="evidence" value="ECO:0007669"/>
    <property type="project" value="InterPro"/>
</dbReference>
<evidence type="ECO:0000256" key="6">
    <source>
        <dbReference type="ARBA" id="ARBA00022741"/>
    </source>
</evidence>
<dbReference type="InterPro" id="IPR048617">
    <property type="entry name" value="MDN1_AAA_lid_4"/>
</dbReference>
<dbReference type="GO" id="GO:0005524">
    <property type="term" value="F:ATP binding"/>
    <property type="evidence" value="ECO:0007669"/>
    <property type="project" value="UniProtKB-KW"/>
</dbReference>
<evidence type="ECO:0000256" key="7">
    <source>
        <dbReference type="ARBA" id="ARBA00022840"/>
    </source>
</evidence>
<feature type="compositionally biased region" description="Basic and acidic residues" evidence="11">
    <location>
        <begin position="4371"/>
        <end position="4391"/>
    </location>
</feature>
<dbReference type="GeneID" id="19972831"/>
<dbReference type="STRING" id="1220924.W2RU75"/>
<feature type="compositionally biased region" description="Acidic residues" evidence="11">
    <location>
        <begin position="4095"/>
        <end position="4120"/>
    </location>
</feature>
<dbReference type="FunFam" id="3.40.50.300:FF:000582">
    <property type="entry name" value="Midasin"/>
    <property type="match status" value="1"/>
</dbReference>
<dbReference type="InterPro" id="IPR041190">
    <property type="entry name" value="Midasin_AAA_lid_5"/>
</dbReference>
<proteinExistence type="inferred from homology"/>
<dbReference type="InterPro" id="IPR036465">
    <property type="entry name" value="vWFA_dom_sf"/>
</dbReference>
<comment type="similarity">
    <text evidence="3 10">Belongs to the midasin family.</text>
</comment>
<dbReference type="InterPro" id="IPR011704">
    <property type="entry name" value="ATPase_dyneun-rel_AAA"/>
</dbReference>
<dbReference type="InterPro" id="IPR040848">
    <property type="entry name" value="AAA_lid_7"/>
</dbReference>
<dbReference type="EMBL" id="KB822721">
    <property type="protein sequence ID" value="ETN39269.1"/>
    <property type="molecule type" value="Genomic_DNA"/>
</dbReference>
<dbReference type="PANTHER" id="PTHR48103:SF2">
    <property type="entry name" value="MIDASIN"/>
    <property type="match status" value="1"/>
</dbReference>
<keyword evidence="6 10" id="KW-0547">Nucleotide-binding</keyword>
<dbReference type="Gene3D" id="3.40.50.300">
    <property type="entry name" value="P-loop containing nucleotide triphosphate hydrolases"/>
    <property type="match status" value="6"/>
</dbReference>
<dbReference type="Pfam" id="PF07728">
    <property type="entry name" value="AAA_5"/>
    <property type="match status" value="8"/>
</dbReference>
<evidence type="ECO:0000313" key="13">
    <source>
        <dbReference type="EMBL" id="ETN39269.1"/>
    </source>
</evidence>
<dbReference type="Gene3D" id="3.40.50.410">
    <property type="entry name" value="von Willebrand factor, type A domain"/>
    <property type="match status" value="1"/>
</dbReference>
<evidence type="ECO:0000313" key="14">
    <source>
        <dbReference type="Proteomes" id="UP000030752"/>
    </source>
</evidence>
<evidence type="ECO:0000256" key="5">
    <source>
        <dbReference type="ARBA" id="ARBA00022553"/>
    </source>
</evidence>
<dbReference type="FunFam" id="3.40.50.300:FF:001368">
    <property type="entry name" value="Midasin"/>
    <property type="match status" value="1"/>
</dbReference>